<dbReference type="EMBL" id="CP081071">
    <property type="protein sequence ID" value="UWQ56029.1"/>
    <property type="molecule type" value="Genomic_DNA"/>
</dbReference>
<geneLocation type="plasmid" evidence="1 2">
    <name>unnamed1</name>
</geneLocation>
<sequence length="60" mass="6990">MTTICQWFYLAGYGGWIMPRFLRRLTARSEFHRAWVTGSLGFFEEDGVRFSPAIPYDPPS</sequence>
<name>A0A9Q9HN57_LEICA</name>
<proteinExistence type="predicted"/>
<dbReference type="KEGG" id="lcae:K3721_18920"/>
<gene>
    <name evidence="1" type="ORF">K3721_18920</name>
</gene>
<evidence type="ECO:0000313" key="2">
    <source>
        <dbReference type="Proteomes" id="UP001058713"/>
    </source>
</evidence>
<dbReference type="AlphaFoldDB" id="A0A9Q9HN57"/>
<accession>A0A9Q9HN57</accession>
<protein>
    <submittedName>
        <fullName evidence="1">Uncharacterized protein</fullName>
    </submittedName>
</protein>
<dbReference type="Proteomes" id="UP001058713">
    <property type="component" value="Plasmid unnamed1"/>
</dbReference>
<dbReference type="RefSeq" id="WP_259972808.1">
    <property type="nucleotide sequence ID" value="NZ_CP081071.1"/>
</dbReference>
<reference evidence="1" key="1">
    <citation type="submission" date="2021-08" db="EMBL/GenBank/DDBJ databases">
        <authorList>
            <person name="Nwanade C."/>
            <person name="Wang M."/>
            <person name="Masoudi A."/>
            <person name="Yu Z."/>
            <person name="Liu J."/>
        </authorList>
    </citation>
    <scope>NUCLEOTIDE SEQUENCE</scope>
    <source>
        <strain evidence="1">S122</strain>
        <plasmid evidence="1">unnamed1</plasmid>
    </source>
</reference>
<keyword evidence="1" id="KW-0614">Plasmid</keyword>
<evidence type="ECO:0000313" key="1">
    <source>
        <dbReference type="EMBL" id="UWQ56029.1"/>
    </source>
</evidence>
<organism evidence="1 2">
    <name type="scientific">Leisingera caerulea</name>
    <name type="common">Phaeobacter caeruleus</name>
    <dbReference type="NCBI Taxonomy" id="506591"/>
    <lineage>
        <taxon>Bacteria</taxon>
        <taxon>Pseudomonadati</taxon>
        <taxon>Pseudomonadota</taxon>
        <taxon>Alphaproteobacteria</taxon>
        <taxon>Rhodobacterales</taxon>
        <taxon>Roseobacteraceae</taxon>
        <taxon>Leisingera</taxon>
    </lineage>
</organism>